<evidence type="ECO:0000313" key="11">
    <source>
        <dbReference type="Proteomes" id="UP000283523"/>
    </source>
</evidence>
<dbReference type="PROSITE" id="PS50862">
    <property type="entry name" value="AA_TRNA_LIGASE_II"/>
    <property type="match status" value="1"/>
</dbReference>
<dbReference type="Gene3D" id="3.30.930.10">
    <property type="entry name" value="Bira Bifunctional Protein, Domain 2"/>
    <property type="match status" value="1"/>
</dbReference>
<dbReference type="PANTHER" id="PTHR10745:SF8">
    <property type="entry name" value="DNA POLYMERASE SUBUNIT GAMMA-2, MITOCHONDRIAL"/>
    <property type="match status" value="1"/>
</dbReference>
<dbReference type="InterPro" id="IPR002314">
    <property type="entry name" value="aa-tRNA-synt_IIb"/>
</dbReference>
<dbReference type="InterPro" id="IPR002315">
    <property type="entry name" value="tRNA-synt_gly"/>
</dbReference>
<dbReference type="RefSeq" id="WP_119667335.1">
    <property type="nucleotide sequence ID" value="NZ_QXED01000002.1"/>
</dbReference>
<keyword evidence="6 8" id="KW-0648">Protein biosynthesis</keyword>
<comment type="similarity">
    <text evidence="1 8">Belongs to the class-II aminoacyl-tRNA synthetase family.</text>
</comment>
<keyword evidence="3 8" id="KW-0436">Ligase</keyword>
<name>A0A418MFD5_9BACT</name>
<dbReference type="FunFam" id="3.40.50.800:FF:000002">
    <property type="entry name" value="Glycine--tRNA ligase"/>
    <property type="match status" value="1"/>
</dbReference>
<feature type="domain" description="Aminoacyl-transfer RNA synthetases class-II family profile" evidence="9">
    <location>
        <begin position="130"/>
        <end position="399"/>
    </location>
</feature>
<comment type="caution">
    <text evidence="10">The sequence shown here is derived from an EMBL/GenBank/DDBJ whole genome shotgun (WGS) entry which is preliminary data.</text>
</comment>
<evidence type="ECO:0000313" key="10">
    <source>
        <dbReference type="EMBL" id="RIV25453.1"/>
    </source>
</evidence>
<dbReference type="AlphaFoldDB" id="A0A418MFD5"/>
<feature type="binding site" evidence="8">
    <location>
        <begin position="310"/>
        <end position="311"/>
    </location>
    <ligand>
        <name>ATP</name>
        <dbReference type="ChEBI" id="CHEBI:30616"/>
    </ligand>
</feature>
<feature type="binding site" evidence="8">
    <location>
        <begin position="357"/>
        <end position="361"/>
    </location>
    <ligand>
        <name>substrate</name>
    </ligand>
</feature>
<sequence length="501" mass="57500">MTTNTPTAGAPATSLQDIIGHAKEYGFVFPSSEIYDGLQAVYDYGQNGVELKNNLKTLWWKAMTQLNDNVVGIDAAIFMHPLTWKASGHVDSFNDPMIDNRDSKKRYRADQLLEGKAEEYTANGQPEKGQELLHEMGRLLDAGDLNGVRELIISEGIKDPISGTDNWTEVRQFNLMFSTQVGSVAEDASLIYLRPETAQGIFVNFLNVQKTGRMKVPFGIAQIGKAFRNEIVARQFTFRMREFEQMEMQFFVRPGTEMEWYERWRDTRMRFHQAVGLPTEKLKFHIHEKLAHYANAAVDIEYQFPFGFREIEGIHSRTDFDLKSHQELSRKKQQYFDNDVDPATGKPYGNYIPYVVETSVGADRLFLAVFCNAYTEEVVGEGEDQKTRTYLKLHPALAPIKAAVFPLVRKDGLPDKAEQIVKSLRSEFRVVYEERDAIGKRYTRQDLIGTPFCIAVDYQTLEDDTVTIRHRDTTQQERVHINELKARIGHDVSMERILEKL</sequence>
<proteinExistence type="inferred from homology"/>
<comment type="function">
    <text evidence="8">Catalyzes the attachment of glycine to tRNA(Gly).</text>
</comment>
<dbReference type="Gene3D" id="3.40.50.800">
    <property type="entry name" value="Anticodon-binding domain"/>
    <property type="match status" value="1"/>
</dbReference>
<dbReference type="Proteomes" id="UP000283523">
    <property type="component" value="Unassembled WGS sequence"/>
</dbReference>
<feature type="binding site" evidence="8">
    <location>
        <begin position="228"/>
        <end position="230"/>
    </location>
    <ligand>
        <name>ATP</name>
        <dbReference type="ChEBI" id="CHEBI:30616"/>
    </ligand>
</feature>
<dbReference type="GO" id="GO:1990742">
    <property type="term" value="C:microvesicle"/>
    <property type="evidence" value="ECO:0007669"/>
    <property type="project" value="UniProtKB-ARBA"/>
</dbReference>
<dbReference type="GO" id="GO:0004081">
    <property type="term" value="F:bis(5'-nucleosyl)-tetraphosphatase (asymmetrical) activity"/>
    <property type="evidence" value="ECO:0007669"/>
    <property type="project" value="UniProtKB-ARBA"/>
</dbReference>
<keyword evidence="7 8" id="KW-0030">Aminoacyl-tRNA synthetase</keyword>
<feature type="binding site" evidence="8">
    <location>
        <position position="196"/>
    </location>
    <ligand>
        <name>substrate</name>
    </ligand>
</feature>
<keyword evidence="2 8" id="KW-0963">Cytoplasm</keyword>
<feature type="binding site" evidence="8">
    <location>
        <begin position="238"/>
        <end position="243"/>
    </location>
    <ligand>
        <name>ATP</name>
        <dbReference type="ChEBI" id="CHEBI:30616"/>
    </ligand>
</feature>
<comment type="subcellular location">
    <subcellularLocation>
        <location evidence="8">Cytoplasm</location>
    </subcellularLocation>
</comment>
<evidence type="ECO:0000256" key="5">
    <source>
        <dbReference type="ARBA" id="ARBA00022840"/>
    </source>
</evidence>
<evidence type="ECO:0000256" key="1">
    <source>
        <dbReference type="ARBA" id="ARBA00008226"/>
    </source>
</evidence>
<dbReference type="SUPFAM" id="SSF55681">
    <property type="entry name" value="Class II aaRS and biotin synthetases"/>
    <property type="match status" value="1"/>
</dbReference>
<dbReference type="CDD" id="cd00858">
    <property type="entry name" value="GlyRS_anticodon"/>
    <property type="match status" value="1"/>
</dbReference>
<dbReference type="InterPro" id="IPR006195">
    <property type="entry name" value="aa-tRNA-synth_II"/>
</dbReference>
<feature type="binding site" evidence="8">
    <location>
        <begin position="361"/>
        <end position="364"/>
    </location>
    <ligand>
        <name>ATP</name>
        <dbReference type="ChEBI" id="CHEBI:30616"/>
    </ligand>
</feature>
<dbReference type="GO" id="GO:0004820">
    <property type="term" value="F:glycine-tRNA ligase activity"/>
    <property type="evidence" value="ECO:0007669"/>
    <property type="project" value="UniProtKB-UniRule"/>
</dbReference>
<dbReference type="InterPro" id="IPR036621">
    <property type="entry name" value="Anticodon-bd_dom_sf"/>
</dbReference>
<dbReference type="GO" id="GO:0015966">
    <property type="term" value="P:diadenosine tetraphosphate biosynthetic process"/>
    <property type="evidence" value="ECO:0007669"/>
    <property type="project" value="UniProtKB-ARBA"/>
</dbReference>
<dbReference type="GO" id="GO:0005737">
    <property type="term" value="C:cytoplasm"/>
    <property type="evidence" value="ECO:0007669"/>
    <property type="project" value="UniProtKB-SubCell"/>
</dbReference>
<reference evidence="10 11" key="1">
    <citation type="submission" date="2018-08" db="EMBL/GenBank/DDBJ databases">
        <title>Fibrisoma montanum sp. nov., isolated from Danxia mountain soil.</title>
        <authorList>
            <person name="Huang Y."/>
        </authorList>
    </citation>
    <scope>NUCLEOTIDE SEQUENCE [LARGE SCALE GENOMIC DNA]</scope>
    <source>
        <strain evidence="10 11">HYT19</strain>
    </source>
</reference>
<dbReference type="SUPFAM" id="SSF52954">
    <property type="entry name" value="Class II aaRS ABD-related"/>
    <property type="match status" value="1"/>
</dbReference>
<protein>
    <recommendedName>
        <fullName evidence="8">Glycine--tRNA ligase</fullName>
        <ecNumber evidence="8">6.1.1.14</ecNumber>
    </recommendedName>
    <alternativeName>
        <fullName evidence="8">Glycyl-tRNA synthetase</fullName>
        <shortName evidence="8">GlyRS</shortName>
    </alternativeName>
</protein>
<dbReference type="HAMAP" id="MF_00253_B">
    <property type="entry name" value="Gly_tRNA_synth_B"/>
    <property type="match status" value="1"/>
</dbReference>
<comment type="subunit">
    <text evidence="8">Homodimer.</text>
</comment>
<keyword evidence="4 8" id="KW-0547">Nucleotide-binding</keyword>
<dbReference type="GO" id="GO:0005524">
    <property type="term" value="F:ATP binding"/>
    <property type="evidence" value="ECO:0007669"/>
    <property type="project" value="UniProtKB-UniRule"/>
</dbReference>
<dbReference type="PRINTS" id="PR01043">
    <property type="entry name" value="TRNASYNTHGLY"/>
</dbReference>
<dbReference type="CDD" id="cd00774">
    <property type="entry name" value="GlyRS-like_core"/>
    <property type="match status" value="1"/>
</dbReference>
<keyword evidence="11" id="KW-1185">Reference proteome</keyword>
<dbReference type="GO" id="GO:0006426">
    <property type="term" value="P:glycyl-tRNA aminoacylation"/>
    <property type="evidence" value="ECO:0007669"/>
    <property type="project" value="UniProtKB-UniRule"/>
</dbReference>
<dbReference type="Pfam" id="PF00587">
    <property type="entry name" value="tRNA-synt_2b"/>
    <property type="match status" value="1"/>
</dbReference>
<dbReference type="PANTHER" id="PTHR10745">
    <property type="entry name" value="GLYCYL-TRNA SYNTHETASE/DNA POLYMERASE SUBUNIT GAMMA-2"/>
    <property type="match status" value="1"/>
</dbReference>
<evidence type="ECO:0000256" key="4">
    <source>
        <dbReference type="ARBA" id="ARBA00022741"/>
    </source>
</evidence>
<comment type="catalytic activity">
    <reaction evidence="8">
        <text>tRNA(Gly) + glycine + ATP = glycyl-tRNA(Gly) + AMP + diphosphate</text>
        <dbReference type="Rhea" id="RHEA:16013"/>
        <dbReference type="Rhea" id="RHEA-COMP:9664"/>
        <dbReference type="Rhea" id="RHEA-COMP:9683"/>
        <dbReference type="ChEBI" id="CHEBI:30616"/>
        <dbReference type="ChEBI" id="CHEBI:33019"/>
        <dbReference type="ChEBI" id="CHEBI:57305"/>
        <dbReference type="ChEBI" id="CHEBI:78442"/>
        <dbReference type="ChEBI" id="CHEBI:78522"/>
        <dbReference type="ChEBI" id="CHEBI:456215"/>
        <dbReference type="EC" id="6.1.1.14"/>
    </reaction>
</comment>
<feature type="binding site" evidence="8">
    <location>
        <begin position="243"/>
        <end position="247"/>
    </location>
    <ligand>
        <name>substrate</name>
    </ligand>
</feature>
<gene>
    <name evidence="8" type="primary">glyQS</name>
    <name evidence="10" type="ORF">DYU11_09150</name>
</gene>
<dbReference type="InterPro" id="IPR022961">
    <property type="entry name" value="Gly_tRNA_ligase_bac"/>
</dbReference>
<dbReference type="Gene3D" id="3.30.40.230">
    <property type="match status" value="1"/>
</dbReference>
<dbReference type="EMBL" id="QXED01000002">
    <property type="protein sequence ID" value="RIV25453.1"/>
    <property type="molecule type" value="Genomic_DNA"/>
</dbReference>
<evidence type="ECO:0000256" key="3">
    <source>
        <dbReference type="ARBA" id="ARBA00022598"/>
    </source>
</evidence>
<dbReference type="EC" id="6.1.1.14" evidence="8"/>
<feature type="binding site" evidence="8">
    <location>
        <position position="108"/>
    </location>
    <ligand>
        <name>substrate</name>
    </ligand>
</feature>
<dbReference type="Pfam" id="PF03129">
    <property type="entry name" value="HGTP_anticodon"/>
    <property type="match status" value="1"/>
</dbReference>
<dbReference type="InterPro" id="IPR004154">
    <property type="entry name" value="Anticodon-bd"/>
</dbReference>
<organism evidence="10 11">
    <name type="scientific">Fibrisoma montanum</name>
    <dbReference type="NCBI Taxonomy" id="2305895"/>
    <lineage>
        <taxon>Bacteria</taxon>
        <taxon>Pseudomonadati</taxon>
        <taxon>Bacteroidota</taxon>
        <taxon>Cytophagia</taxon>
        <taxon>Cytophagales</taxon>
        <taxon>Spirosomataceae</taxon>
        <taxon>Fibrisoma</taxon>
    </lineage>
</organism>
<evidence type="ECO:0000259" key="9">
    <source>
        <dbReference type="PROSITE" id="PS50862"/>
    </source>
</evidence>
<dbReference type="NCBIfam" id="NF003211">
    <property type="entry name" value="PRK04173.1"/>
    <property type="match status" value="1"/>
</dbReference>
<dbReference type="InterPro" id="IPR033731">
    <property type="entry name" value="GlyRS-like_core"/>
</dbReference>
<evidence type="ECO:0000256" key="6">
    <source>
        <dbReference type="ARBA" id="ARBA00022917"/>
    </source>
</evidence>
<keyword evidence="5 8" id="KW-0067">ATP-binding</keyword>
<dbReference type="OrthoDB" id="9760853at2"/>
<dbReference type="NCBIfam" id="TIGR00389">
    <property type="entry name" value="glyS_dimeric"/>
    <property type="match status" value="1"/>
</dbReference>
<dbReference type="InterPro" id="IPR045864">
    <property type="entry name" value="aa-tRNA-synth_II/BPL/LPL"/>
</dbReference>
<accession>A0A418MFD5</accession>
<evidence type="ECO:0000256" key="2">
    <source>
        <dbReference type="ARBA" id="ARBA00022490"/>
    </source>
</evidence>
<dbReference type="GO" id="GO:0070062">
    <property type="term" value="C:extracellular exosome"/>
    <property type="evidence" value="ECO:0007669"/>
    <property type="project" value="UniProtKB-ARBA"/>
</dbReference>
<evidence type="ECO:0000256" key="8">
    <source>
        <dbReference type="HAMAP-Rule" id="MF_00253"/>
    </source>
</evidence>
<dbReference type="InterPro" id="IPR027031">
    <property type="entry name" value="Gly-tRNA_synthase/POLG2"/>
</dbReference>
<evidence type="ECO:0000256" key="7">
    <source>
        <dbReference type="ARBA" id="ARBA00023146"/>
    </source>
</evidence>